<feature type="domain" description="Cryptic loci regulator 2 N-terminal" evidence="2">
    <location>
        <begin position="58"/>
        <end position="123"/>
    </location>
</feature>
<organism evidence="3 4">
    <name type="scientific">Passalora fulva</name>
    <name type="common">Tomato leaf mold</name>
    <name type="synonym">Cladosporium fulvum</name>
    <dbReference type="NCBI Taxonomy" id="5499"/>
    <lineage>
        <taxon>Eukaryota</taxon>
        <taxon>Fungi</taxon>
        <taxon>Dikarya</taxon>
        <taxon>Ascomycota</taxon>
        <taxon>Pezizomycotina</taxon>
        <taxon>Dothideomycetes</taxon>
        <taxon>Dothideomycetidae</taxon>
        <taxon>Mycosphaerellales</taxon>
        <taxon>Mycosphaerellaceae</taxon>
        <taxon>Fulvia</taxon>
    </lineage>
</organism>
<dbReference type="Pfam" id="PF16761">
    <property type="entry name" value="Clr2_transil"/>
    <property type="match status" value="1"/>
</dbReference>
<dbReference type="InterPro" id="IPR031915">
    <property type="entry name" value="Clr2_N"/>
</dbReference>
<accession>A0A9Q8UU30</accession>
<sequence length="422" mass="44889">MSANALVISTTSDGLGAACTKPRAVRDDEPLKRYLAKKLEFVLNSSGLNPTRVRFDTLDQLPHGYSGWSAPRQQRTLGQPVYEDKYIAGHPKGQPYLSYLAFFDHFCWLQWYGQAPGLPCCLCTDSERGKDEGLRTPVPNGPLPPLQVVNVLQPAVAAPTVPALPTMSAPMAAASSLAPAPPVAAAPAATPQTMAAPTAGVSFFAPAPPAAVVPQSAPFSPGINQTSARQSSISSSTPAAFKPGADLDIMLSEGVSDQEMSDLFQTGSSSGQEAAEEFEQVSVYDDIEIIKTSAEDRFRLAKEQLASAKQEQTRDENRIAALTVAKYQKAVEQEMALRYWLKTLHEKPATSGRSRDGNSMSSTEPQGARQDRSSDEAQDLLSAAEVGAGEPIDDTAAPELSAGGAQEILRASKARSSHGDLF</sequence>
<dbReference type="GeneID" id="71992196"/>
<dbReference type="KEGG" id="ffu:CLAFUR5_12318"/>
<name>A0A9Q8UU30_PASFU</name>
<reference evidence="3" key="2">
    <citation type="journal article" date="2022" name="Microb. Genom.">
        <title>A chromosome-scale genome assembly of the tomato pathogen Cladosporium fulvum reveals a compartmentalized genome architecture and the presence of a dispensable chromosome.</title>
        <authorList>
            <person name="Zaccaron A.Z."/>
            <person name="Chen L.H."/>
            <person name="Samaras A."/>
            <person name="Stergiopoulos I."/>
        </authorList>
    </citation>
    <scope>NUCLEOTIDE SEQUENCE</scope>
    <source>
        <strain evidence="3">Race5_Kim</strain>
    </source>
</reference>
<dbReference type="Proteomes" id="UP000756132">
    <property type="component" value="Chromosome 10"/>
</dbReference>
<feature type="region of interest" description="Disordered" evidence="1">
    <location>
        <begin position="348"/>
        <end position="422"/>
    </location>
</feature>
<dbReference type="RefSeq" id="XP_047766847.1">
    <property type="nucleotide sequence ID" value="XM_047911466.1"/>
</dbReference>
<dbReference type="EMBL" id="CP090172">
    <property type="protein sequence ID" value="UJO22481.1"/>
    <property type="molecule type" value="Genomic_DNA"/>
</dbReference>
<keyword evidence="4" id="KW-1185">Reference proteome</keyword>
<reference evidence="3" key="1">
    <citation type="submission" date="2021-12" db="EMBL/GenBank/DDBJ databases">
        <authorList>
            <person name="Zaccaron A."/>
            <person name="Stergiopoulos I."/>
        </authorList>
    </citation>
    <scope>NUCLEOTIDE SEQUENCE</scope>
    <source>
        <strain evidence="3">Race5_Kim</strain>
    </source>
</reference>
<evidence type="ECO:0000256" key="1">
    <source>
        <dbReference type="SAM" id="MobiDB-lite"/>
    </source>
</evidence>
<protein>
    <recommendedName>
        <fullName evidence="2">Cryptic loci regulator 2 N-terminal domain-containing protein</fullName>
    </recommendedName>
</protein>
<evidence type="ECO:0000259" key="2">
    <source>
        <dbReference type="Pfam" id="PF16761"/>
    </source>
</evidence>
<proteinExistence type="predicted"/>
<evidence type="ECO:0000313" key="4">
    <source>
        <dbReference type="Proteomes" id="UP000756132"/>
    </source>
</evidence>
<evidence type="ECO:0000313" key="3">
    <source>
        <dbReference type="EMBL" id="UJO22481.1"/>
    </source>
</evidence>
<dbReference type="AlphaFoldDB" id="A0A9Q8UU30"/>
<gene>
    <name evidence="3" type="ORF">CLAFUR5_12318</name>
</gene>